<reference evidence="2 3" key="1">
    <citation type="submission" date="2018-04" db="EMBL/GenBank/DDBJ databases">
        <title>Genomic Encyclopedia of Archaeal and Bacterial Type Strains, Phase II (KMG-II): from individual species to whole genera.</title>
        <authorList>
            <person name="Goeker M."/>
        </authorList>
    </citation>
    <scope>NUCLEOTIDE SEQUENCE [LARGE SCALE GENOMIC DNA]</scope>
    <source>
        <strain evidence="2 3">DSM 29955</strain>
    </source>
</reference>
<dbReference type="Proteomes" id="UP000244523">
    <property type="component" value="Unassembled WGS sequence"/>
</dbReference>
<keyword evidence="3" id="KW-1185">Reference proteome</keyword>
<sequence length="52" mass="5700">MLAGCIASTINTFGMGWAFEHNLATLVGYFVGDVTGLFACMFLLMLFFKATR</sequence>
<dbReference type="EMBL" id="QBUD01000008">
    <property type="protein sequence ID" value="PUB13095.1"/>
    <property type="molecule type" value="Genomic_DNA"/>
</dbReference>
<name>A0A2T6KDG8_9RHOB</name>
<keyword evidence="1" id="KW-1133">Transmembrane helix</keyword>
<evidence type="ECO:0000313" key="3">
    <source>
        <dbReference type="Proteomes" id="UP000244523"/>
    </source>
</evidence>
<evidence type="ECO:0000313" key="2">
    <source>
        <dbReference type="EMBL" id="PUB13095.1"/>
    </source>
</evidence>
<keyword evidence="1" id="KW-0812">Transmembrane</keyword>
<keyword evidence="1" id="KW-0472">Membrane</keyword>
<dbReference type="AlphaFoldDB" id="A0A2T6KDG8"/>
<feature type="transmembrane region" description="Helical" evidence="1">
    <location>
        <begin position="26"/>
        <end position="48"/>
    </location>
</feature>
<organism evidence="2 3">
    <name type="scientific">Yoonia sediminilitoris</name>
    <dbReference type="NCBI Taxonomy" id="1286148"/>
    <lineage>
        <taxon>Bacteria</taxon>
        <taxon>Pseudomonadati</taxon>
        <taxon>Pseudomonadota</taxon>
        <taxon>Alphaproteobacteria</taxon>
        <taxon>Rhodobacterales</taxon>
        <taxon>Paracoccaceae</taxon>
        <taxon>Yoonia</taxon>
    </lineage>
</organism>
<proteinExistence type="predicted"/>
<accession>A0A2T6KDG8</accession>
<evidence type="ECO:0000256" key="1">
    <source>
        <dbReference type="SAM" id="Phobius"/>
    </source>
</evidence>
<gene>
    <name evidence="2" type="ORF">C8N45_10815</name>
</gene>
<comment type="caution">
    <text evidence="2">The sequence shown here is derived from an EMBL/GenBank/DDBJ whole genome shotgun (WGS) entry which is preliminary data.</text>
</comment>
<protein>
    <submittedName>
        <fullName evidence="2">Uncharacterized protein</fullName>
    </submittedName>
</protein>